<dbReference type="PROSITE" id="PS00502">
    <property type="entry name" value="POLYGALACTURONASE"/>
    <property type="match status" value="1"/>
</dbReference>
<dbReference type="PANTHER" id="PTHR31375">
    <property type="match status" value="1"/>
</dbReference>
<gene>
    <name evidence="10" type="ORF">Cgig2_014215</name>
</gene>
<evidence type="ECO:0008006" key="12">
    <source>
        <dbReference type="Google" id="ProtNLM"/>
    </source>
</evidence>
<evidence type="ECO:0000256" key="5">
    <source>
        <dbReference type="ARBA" id="ARBA00022801"/>
    </source>
</evidence>
<feature type="active site" evidence="8">
    <location>
        <position position="159"/>
    </location>
</feature>
<keyword evidence="3" id="KW-0134">Cell wall</keyword>
<comment type="subcellular location">
    <subcellularLocation>
        <location evidence="1">Secreted</location>
        <location evidence="1">Cell wall</location>
    </subcellularLocation>
</comment>
<keyword evidence="6 9" id="KW-0326">Glycosidase</keyword>
<dbReference type="InterPro" id="IPR012334">
    <property type="entry name" value="Pectin_lyas_fold"/>
</dbReference>
<sequence length="597" mass="65721">MDNRAKCDGKTDDSKCKASITIRAEGTVRGPSSLNTSNSQDGWMVFKNIDQLTVLGGGTFDGQGRLAWKNNNCAKTGVCNLLAVFIFHSKSLENYRNMDLKNIAIDASIMSLNTDGIHIGQSNRVSKIGVDMNTGDDCISQGDGSQHINIENVTCSLGHGISIGSLCKYRGEQLVVGITYSIFIRVRSFKLPTRPKKCKEFLHKNVPSSVRISDILFKGIHGISAKEMAMQLTCSKSMPCQNVTLRGIGLKYARIHQNAVSQCSTVKSSIIGIITPPAFLLYPIFHGAIFDYNAMDNGAKCDDKTDNTLGEMHPNPLGLVVIPARNCVLGPVEFAGPCKAAVTIRAQHIQLRRWMDSFAEHINIRDDCISLGDGRQHIYIENITCFLGHGINIGCLGKYRDEQLTVGVTVRNCTITNTANGVRVKTWPNLYKGMAYGLHFEDIIMNNVSIINQNYCPSNLCKSSVSTLYLFEFVHLSYKLGHRNAKSIYIGTLCKNHGNAKNISKKILSENRSFGDPLTIIVRMNDVLLKDIQGTSTTEMAIQLTCSKSVPCQNVKLRDTGLKYLGMDKNVNIAILQCSNVRPSIMGRITNLAYLTS</sequence>
<dbReference type="InterPro" id="IPR000743">
    <property type="entry name" value="Glyco_hydro_28"/>
</dbReference>
<keyword evidence="4" id="KW-0964">Secreted</keyword>
<keyword evidence="5 9" id="KW-0378">Hydrolase</keyword>
<dbReference type="InterPro" id="IPR011050">
    <property type="entry name" value="Pectin_lyase_fold/virulence"/>
</dbReference>
<evidence type="ECO:0000256" key="9">
    <source>
        <dbReference type="RuleBase" id="RU361169"/>
    </source>
</evidence>
<dbReference type="GO" id="GO:0004650">
    <property type="term" value="F:polygalacturonase activity"/>
    <property type="evidence" value="ECO:0007669"/>
    <property type="project" value="InterPro"/>
</dbReference>
<accession>A0A9Q1GZE8</accession>
<comment type="caution">
    <text evidence="10">The sequence shown here is derived from an EMBL/GenBank/DDBJ whole genome shotgun (WGS) entry which is preliminary data.</text>
</comment>
<protein>
    <recommendedName>
        <fullName evidence="12">Polygalacturonase</fullName>
    </recommendedName>
</protein>
<dbReference type="Proteomes" id="UP001153076">
    <property type="component" value="Unassembled WGS sequence"/>
</dbReference>
<dbReference type="OrthoDB" id="187139at2759"/>
<dbReference type="AlphaFoldDB" id="A0A9Q1GZE8"/>
<evidence type="ECO:0000256" key="7">
    <source>
        <dbReference type="ARBA" id="ARBA00023316"/>
    </source>
</evidence>
<keyword evidence="7" id="KW-0961">Cell wall biogenesis/degradation</keyword>
<evidence type="ECO:0000256" key="4">
    <source>
        <dbReference type="ARBA" id="ARBA00022525"/>
    </source>
</evidence>
<dbReference type="Gene3D" id="2.160.20.10">
    <property type="entry name" value="Single-stranded right-handed beta-helix, Pectin lyase-like"/>
    <property type="match status" value="3"/>
</dbReference>
<evidence type="ECO:0000256" key="3">
    <source>
        <dbReference type="ARBA" id="ARBA00022512"/>
    </source>
</evidence>
<dbReference type="InterPro" id="IPR006626">
    <property type="entry name" value="PbH1"/>
</dbReference>
<dbReference type="GO" id="GO:0005975">
    <property type="term" value="P:carbohydrate metabolic process"/>
    <property type="evidence" value="ECO:0007669"/>
    <property type="project" value="InterPro"/>
</dbReference>
<dbReference type="EMBL" id="JAKOGI010001023">
    <property type="protein sequence ID" value="KAJ8428324.1"/>
    <property type="molecule type" value="Genomic_DNA"/>
</dbReference>
<evidence type="ECO:0000256" key="2">
    <source>
        <dbReference type="ARBA" id="ARBA00008834"/>
    </source>
</evidence>
<name>A0A9Q1GZE8_9CARY</name>
<proteinExistence type="inferred from homology"/>
<comment type="similarity">
    <text evidence="2 9">Belongs to the glycosyl hydrolase 28 family.</text>
</comment>
<dbReference type="GO" id="GO:0071555">
    <property type="term" value="P:cell wall organization"/>
    <property type="evidence" value="ECO:0007669"/>
    <property type="project" value="UniProtKB-KW"/>
</dbReference>
<dbReference type="Pfam" id="PF00295">
    <property type="entry name" value="Glyco_hydro_28"/>
    <property type="match status" value="5"/>
</dbReference>
<dbReference type="SUPFAM" id="SSF51126">
    <property type="entry name" value="Pectin lyase-like"/>
    <property type="match status" value="2"/>
</dbReference>
<organism evidence="10 11">
    <name type="scientific">Carnegiea gigantea</name>
    <dbReference type="NCBI Taxonomy" id="171969"/>
    <lineage>
        <taxon>Eukaryota</taxon>
        <taxon>Viridiplantae</taxon>
        <taxon>Streptophyta</taxon>
        <taxon>Embryophyta</taxon>
        <taxon>Tracheophyta</taxon>
        <taxon>Spermatophyta</taxon>
        <taxon>Magnoliopsida</taxon>
        <taxon>eudicotyledons</taxon>
        <taxon>Gunneridae</taxon>
        <taxon>Pentapetalae</taxon>
        <taxon>Caryophyllales</taxon>
        <taxon>Cactineae</taxon>
        <taxon>Cactaceae</taxon>
        <taxon>Cactoideae</taxon>
        <taxon>Echinocereeae</taxon>
        <taxon>Carnegiea</taxon>
    </lineage>
</organism>
<evidence type="ECO:0000256" key="6">
    <source>
        <dbReference type="ARBA" id="ARBA00023295"/>
    </source>
</evidence>
<evidence type="ECO:0000313" key="10">
    <source>
        <dbReference type="EMBL" id="KAJ8428324.1"/>
    </source>
</evidence>
<evidence type="ECO:0000256" key="8">
    <source>
        <dbReference type="PROSITE-ProRule" id="PRU10052"/>
    </source>
</evidence>
<dbReference type="SMART" id="SM00710">
    <property type="entry name" value="PbH1"/>
    <property type="match status" value="3"/>
</dbReference>
<keyword evidence="11" id="KW-1185">Reference proteome</keyword>
<reference evidence="10" key="1">
    <citation type="submission" date="2022-04" db="EMBL/GenBank/DDBJ databases">
        <title>Carnegiea gigantea Genome sequencing and assembly v2.</title>
        <authorList>
            <person name="Copetti D."/>
            <person name="Sanderson M.J."/>
            <person name="Burquez A."/>
            <person name="Wojciechowski M.F."/>
        </authorList>
    </citation>
    <scope>NUCLEOTIDE SEQUENCE</scope>
    <source>
        <strain evidence="10">SGP5-SGP5p</strain>
        <tissue evidence="10">Aerial part</tissue>
    </source>
</reference>
<evidence type="ECO:0000313" key="11">
    <source>
        <dbReference type="Proteomes" id="UP001153076"/>
    </source>
</evidence>
<evidence type="ECO:0000256" key="1">
    <source>
        <dbReference type="ARBA" id="ARBA00004191"/>
    </source>
</evidence>